<sequence>MAYRIVEARDSIITPIEQAGTSSDHLLVRVESERGIGRAVIEVLEPCTIQLDIGIKNCEGFDVTLEDGELHMGVDEVKPVVKDGRVHATVAFPRAGRYVVQWVDWYR</sequence>
<organism evidence="1 2">
    <name type="scientific">Giardia muris</name>
    <dbReference type="NCBI Taxonomy" id="5742"/>
    <lineage>
        <taxon>Eukaryota</taxon>
        <taxon>Metamonada</taxon>
        <taxon>Diplomonadida</taxon>
        <taxon>Hexamitidae</taxon>
        <taxon>Giardiinae</taxon>
        <taxon>Giardia</taxon>
    </lineage>
</organism>
<dbReference type="AlphaFoldDB" id="A0A4Z1SNR7"/>
<proteinExistence type="predicted"/>
<dbReference type="VEuPathDB" id="GiardiaDB:GMRT_23026"/>
<reference evidence="1 2" key="1">
    <citation type="submission" date="2019-05" db="EMBL/GenBank/DDBJ databases">
        <title>The compact genome of Giardia muris reveals important steps in the evolution of intestinal protozoan parasites.</title>
        <authorList>
            <person name="Xu F."/>
            <person name="Jimenez-Gonzalez A."/>
            <person name="Einarsson E."/>
            <person name="Astvaldsson A."/>
            <person name="Peirasmaki D."/>
            <person name="Eckmann L."/>
            <person name="Andersson J.O."/>
            <person name="Svard S.G."/>
            <person name="Jerlstrom-Hultqvist J."/>
        </authorList>
    </citation>
    <scope>NUCLEOTIDE SEQUENCE [LARGE SCALE GENOMIC DNA]</scope>
    <source>
        <strain evidence="1 2">Roberts-Thomson</strain>
    </source>
</reference>
<dbReference type="Proteomes" id="UP000315496">
    <property type="component" value="Chromosome 3"/>
</dbReference>
<protein>
    <submittedName>
        <fullName evidence="1">Uncharacterized protein</fullName>
    </submittedName>
</protein>
<gene>
    <name evidence="1" type="ORF">GMRT_23026</name>
</gene>
<name>A0A4Z1SNR7_GIAMU</name>
<evidence type="ECO:0000313" key="1">
    <source>
        <dbReference type="EMBL" id="TNJ27444.1"/>
    </source>
</evidence>
<dbReference type="EMBL" id="VDLU01000003">
    <property type="protein sequence ID" value="TNJ27444.1"/>
    <property type="molecule type" value="Genomic_DNA"/>
</dbReference>
<evidence type="ECO:0000313" key="2">
    <source>
        <dbReference type="Proteomes" id="UP000315496"/>
    </source>
</evidence>
<accession>A0A4Z1SNR7</accession>
<keyword evidence="2" id="KW-1185">Reference proteome</keyword>
<comment type="caution">
    <text evidence="1">The sequence shown here is derived from an EMBL/GenBank/DDBJ whole genome shotgun (WGS) entry which is preliminary data.</text>
</comment>